<organism evidence="2 3">
    <name type="scientific">Anopheles merus</name>
    <name type="common">Mosquito</name>
    <dbReference type="NCBI Taxonomy" id="30066"/>
    <lineage>
        <taxon>Eukaryota</taxon>
        <taxon>Metazoa</taxon>
        <taxon>Ecdysozoa</taxon>
        <taxon>Arthropoda</taxon>
        <taxon>Hexapoda</taxon>
        <taxon>Insecta</taxon>
        <taxon>Pterygota</taxon>
        <taxon>Neoptera</taxon>
        <taxon>Endopterygota</taxon>
        <taxon>Diptera</taxon>
        <taxon>Nematocera</taxon>
        <taxon>Culicoidea</taxon>
        <taxon>Culicidae</taxon>
        <taxon>Anophelinae</taxon>
        <taxon>Anopheles</taxon>
    </lineage>
</organism>
<dbReference type="AlphaFoldDB" id="A0A182UXS8"/>
<sequence length="159" mass="16657">MRLPNEQKSVAASSDFARGGSLFRSLRSRLSDAVSGAAPQPARVSAGPAVPEREGPAGGGGSGGSAMDANGDAVGRQGTIEVQPVMIRKTPKFPSRERHLAIRRKNRVPPAEMVELAASCPGSPLSVTSGRRLSNCPSRDKILDFVKCSSASSENLHKH</sequence>
<evidence type="ECO:0000256" key="1">
    <source>
        <dbReference type="SAM" id="MobiDB-lite"/>
    </source>
</evidence>
<reference evidence="2" key="1">
    <citation type="submission" date="2020-05" db="UniProtKB">
        <authorList>
            <consortium name="EnsemblMetazoa"/>
        </authorList>
    </citation>
    <scope>IDENTIFICATION</scope>
    <source>
        <strain evidence="2">MAF</strain>
    </source>
</reference>
<proteinExistence type="predicted"/>
<keyword evidence="3" id="KW-1185">Reference proteome</keyword>
<evidence type="ECO:0000313" key="2">
    <source>
        <dbReference type="EnsemblMetazoa" id="AMEM005486-PA"/>
    </source>
</evidence>
<feature type="region of interest" description="Disordered" evidence="1">
    <location>
        <begin position="29"/>
        <end position="79"/>
    </location>
</feature>
<dbReference type="VEuPathDB" id="VectorBase:AMEM005486"/>
<protein>
    <submittedName>
        <fullName evidence="2">Uncharacterized protein</fullName>
    </submittedName>
</protein>
<dbReference type="EnsemblMetazoa" id="AMEM005486-RA">
    <property type="protein sequence ID" value="AMEM005486-PA"/>
    <property type="gene ID" value="AMEM005486"/>
</dbReference>
<dbReference type="VEuPathDB" id="VectorBase:AMEM21_011716"/>
<dbReference type="Proteomes" id="UP000075903">
    <property type="component" value="Unassembled WGS sequence"/>
</dbReference>
<accession>A0A182UXS8</accession>
<evidence type="ECO:0000313" key="3">
    <source>
        <dbReference type="Proteomes" id="UP000075903"/>
    </source>
</evidence>
<name>A0A182UXS8_ANOME</name>